<feature type="chain" id="PRO_5032718508" evidence="5">
    <location>
        <begin position="24"/>
        <end position="192"/>
    </location>
</feature>
<protein>
    <submittedName>
        <fullName evidence="7">Fimbrial protein</fullName>
    </submittedName>
</protein>
<reference evidence="8" key="1">
    <citation type="submission" date="2015-10" db="EMBL/GenBank/DDBJ databases">
        <title>Complete Genome Sequencing of Klebsiella sp. strain G5.</title>
        <authorList>
            <person name="Chan K.-G."/>
            <person name="Chen J.-W."/>
        </authorList>
    </citation>
    <scope>NUCLEOTIDE SEQUENCE [LARGE SCALE GENOMIC DNA]</scope>
    <source>
        <strain evidence="8">G5</strain>
    </source>
</reference>
<evidence type="ECO:0000256" key="5">
    <source>
        <dbReference type="SAM" id="SignalP"/>
    </source>
</evidence>
<dbReference type="SUPFAM" id="SSF49401">
    <property type="entry name" value="Bacterial adhesins"/>
    <property type="match status" value="1"/>
</dbReference>
<evidence type="ECO:0000256" key="2">
    <source>
        <dbReference type="ARBA" id="ARBA00006671"/>
    </source>
</evidence>
<dbReference type="InterPro" id="IPR000259">
    <property type="entry name" value="Adhesion_dom_fimbrial"/>
</dbReference>
<dbReference type="InterPro" id="IPR036937">
    <property type="entry name" value="Adhesion_dom_fimbrial_sf"/>
</dbReference>
<evidence type="ECO:0000256" key="4">
    <source>
        <dbReference type="ARBA" id="ARBA00023263"/>
    </source>
</evidence>
<comment type="similarity">
    <text evidence="2">Belongs to the fimbrial protein family.</text>
</comment>
<feature type="domain" description="Fimbrial-type adhesion" evidence="6">
    <location>
        <begin position="28"/>
        <end position="191"/>
    </location>
</feature>
<dbReference type="Gene3D" id="2.60.40.1090">
    <property type="entry name" value="Fimbrial-type adhesion domain"/>
    <property type="match status" value="1"/>
</dbReference>
<dbReference type="PANTHER" id="PTHR33420:SF3">
    <property type="entry name" value="FIMBRIAL SUBUNIT ELFA"/>
    <property type="match status" value="1"/>
</dbReference>
<dbReference type="EMBL" id="CP012871">
    <property type="protein sequence ID" value="ALR78767.1"/>
    <property type="molecule type" value="Genomic_DNA"/>
</dbReference>
<dbReference type="Proteomes" id="UP000069162">
    <property type="component" value="Chromosome"/>
</dbReference>
<dbReference type="PANTHER" id="PTHR33420">
    <property type="entry name" value="FIMBRIAL SUBUNIT ELFA-RELATED"/>
    <property type="match status" value="1"/>
</dbReference>
<evidence type="ECO:0000313" key="8">
    <source>
        <dbReference type="Proteomes" id="UP000069162"/>
    </source>
</evidence>
<evidence type="ECO:0000259" key="6">
    <source>
        <dbReference type="Pfam" id="PF00419"/>
    </source>
</evidence>
<dbReference type="Pfam" id="PF00419">
    <property type="entry name" value="Fimbrial"/>
    <property type="match status" value="1"/>
</dbReference>
<comment type="subcellular location">
    <subcellularLocation>
        <location evidence="1">Fimbrium</location>
    </subcellularLocation>
</comment>
<dbReference type="NCBIfam" id="NF011817">
    <property type="entry name" value="PRK15289.1"/>
    <property type="match status" value="1"/>
</dbReference>
<evidence type="ECO:0000256" key="3">
    <source>
        <dbReference type="ARBA" id="ARBA00022729"/>
    </source>
</evidence>
<dbReference type="OMA" id="QVPAHAN"/>
<keyword evidence="3 5" id="KW-0732">Signal</keyword>
<dbReference type="AlphaFoldDB" id="A0A806XID1"/>
<name>A0A806XID1_9ENTR</name>
<dbReference type="InterPro" id="IPR008966">
    <property type="entry name" value="Adhesion_dom_sf"/>
</dbReference>
<accession>A0A806XID1</accession>
<organism evidence="7 8">
    <name type="scientific">[Enterobacter] lignolyticus</name>
    <dbReference type="NCBI Taxonomy" id="1334193"/>
    <lineage>
        <taxon>Bacteria</taxon>
        <taxon>Pseudomonadati</taxon>
        <taxon>Pseudomonadota</taxon>
        <taxon>Gammaproteobacteria</taxon>
        <taxon>Enterobacterales</taxon>
        <taxon>Enterobacteriaceae</taxon>
        <taxon>Pluralibacter</taxon>
    </lineage>
</organism>
<gene>
    <name evidence="7" type="primary">lpfA</name>
    <name evidence="7" type="synonym">stgA</name>
    <name evidence="7" type="ORF">AO703_21545</name>
</gene>
<dbReference type="GO" id="GO:0009289">
    <property type="term" value="C:pilus"/>
    <property type="evidence" value="ECO:0007669"/>
    <property type="project" value="UniProtKB-SubCell"/>
</dbReference>
<dbReference type="RefSeq" id="WP_013368362.1">
    <property type="nucleotide sequence ID" value="NZ_CP012871.1"/>
</dbReference>
<feature type="signal peptide" evidence="5">
    <location>
        <begin position="1"/>
        <end position="23"/>
    </location>
</feature>
<dbReference type="KEGG" id="kle:AO703_21545"/>
<sequence length="192" mass="20297">MKRNLITGALALSSLLTVGQVLAADGTVHFRGEIIDSTCEVTPATQEQNVDLGKVNKTAFTGVTSEASSKDFTISLQNCPDTYTKAAIRFDGTEDNNSAGDLAIGNPMETGTPGDYTGDQPSAIAASGVAIRIHNKSDNSIVKLYNDSAWTDIDPTSHGADLKFIARYIQTTAQVTAGTGNADSQFTVEYQK</sequence>
<dbReference type="OrthoDB" id="6466381at2"/>
<proteinExistence type="inferred from homology"/>
<dbReference type="GO" id="GO:0043709">
    <property type="term" value="P:cell adhesion involved in single-species biofilm formation"/>
    <property type="evidence" value="ECO:0007669"/>
    <property type="project" value="TreeGrafter"/>
</dbReference>
<evidence type="ECO:0000256" key="1">
    <source>
        <dbReference type="ARBA" id="ARBA00004561"/>
    </source>
</evidence>
<keyword evidence="4" id="KW-0281">Fimbrium</keyword>
<evidence type="ECO:0000313" key="7">
    <source>
        <dbReference type="EMBL" id="ALR78767.1"/>
    </source>
</evidence>
<dbReference type="InterPro" id="IPR050263">
    <property type="entry name" value="Bact_Fimbrial_Adh_Pro"/>
</dbReference>